<evidence type="ECO:0008006" key="8">
    <source>
        <dbReference type="Google" id="ProtNLM"/>
    </source>
</evidence>
<dbReference type="SMART" id="SM00147">
    <property type="entry name" value="RasGEF"/>
    <property type="match status" value="1"/>
</dbReference>
<feature type="compositionally biased region" description="Polar residues" evidence="3">
    <location>
        <begin position="168"/>
        <end position="181"/>
    </location>
</feature>
<accession>A0A1B0GIW7</accession>
<keyword evidence="1 2" id="KW-0344">Guanine-nucleotide releasing factor</keyword>
<evidence type="ECO:0000256" key="2">
    <source>
        <dbReference type="PROSITE-ProRule" id="PRU00168"/>
    </source>
</evidence>
<dbReference type="Proteomes" id="UP000092461">
    <property type="component" value="Unassembled WGS sequence"/>
</dbReference>
<dbReference type="PANTHER" id="PTHR23113:SF356">
    <property type="entry name" value="FI05912P-RELATED"/>
    <property type="match status" value="1"/>
</dbReference>
<dbReference type="CDD" id="cd00155">
    <property type="entry name" value="RasGEF"/>
    <property type="match status" value="1"/>
</dbReference>
<dbReference type="PROSITE" id="PS50212">
    <property type="entry name" value="RASGEF_NTER"/>
    <property type="match status" value="1"/>
</dbReference>
<dbReference type="EMBL" id="AJWK01017726">
    <property type="status" value="NOT_ANNOTATED_CDS"/>
    <property type="molecule type" value="Genomic_DNA"/>
</dbReference>
<dbReference type="PANTHER" id="PTHR23113">
    <property type="entry name" value="GUANINE NUCLEOTIDE EXCHANGE FACTOR"/>
    <property type="match status" value="1"/>
</dbReference>
<evidence type="ECO:0000313" key="6">
    <source>
        <dbReference type="EnsemblMetazoa" id="LLOJ005626-PA"/>
    </source>
</evidence>
<keyword evidence="7" id="KW-1185">Reference proteome</keyword>
<name>A0A1B0GIW7_LUTLO</name>
<dbReference type="Pfam" id="PF00617">
    <property type="entry name" value="RasGEF"/>
    <property type="match status" value="1"/>
</dbReference>
<feature type="compositionally biased region" description="Low complexity" evidence="3">
    <location>
        <begin position="149"/>
        <end position="161"/>
    </location>
</feature>
<dbReference type="InterPro" id="IPR000651">
    <property type="entry name" value="Ras-like_Gua-exchang_fac_N"/>
</dbReference>
<sequence>MDEQDLLKTVESVLGKNCVIVDCETTSTVREEEVLTINGVPVRLDGNEQDAIKTALSSGQVPPCELLNQILYQAGILRQPVRLETSLSIKSSIVHTEEVSVARDGRILDERVREKKENNCYTSSCTEIWEPVGSRRQPAKVTQKLGDTPSSSGCSIPPASSCKLTADGRSTTSAGTISNSDSGHHGNTSRTTIRTPSSSCYDDFSSATEETPNFIKAPPQVSVDQHQDNQEDLAPNSVLVYRDGILVAAPLEALIQHMVPTSDYYPEQKFLFAFLLSGRLFLKPVDLLAKVCHLGDLEQKKLQLEGRARDDGKLTCVVRNFVQLIAEWVETFPYDFRDEQMMMMMKQVTQKCIACDPRLRRDVANLLQTLVGRLTKLERYEEFLERLGQQELSQTTDLQQHSTTPSEMCQLVQDVTDICPNPTILAYQLTHIELERLSYIGPEEFVQAFSKENPPNLMGSDGSGTSHHSAHVPSGSGAGDVKKTRNLESYVQWFNRLSYMVATSIVRHGKKKQRVRLMEYWIEAARECFNIGNFNSLMAIVAGLNMSPIARLKKTWAKVQSAKFSILEHQMDPSSNFSSYRSTLKAAVWRSSGATDERQRIVIPFFSLLVKDLYFLNQGCSNRLPNGQINFEKFWQLAKQVTEFVSWKQVRCPFERHANIIKFLQMSPILTENTLSMVSFELEQPENNHDKERYKTLKSEHNNH</sequence>
<feature type="region of interest" description="Disordered" evidence="3">
    <location>
        <begin position="133"/>
        <end position="206"/>
    </location>
</feature>
<evidence type="ECO:0000313" key="7">
    <source>
        <dbReference type="Proteomes" id="UP000092461"/>
    </source>
</evidence>
<dbReference type="GO" id="GO:0005886">
    <property type="term" value="C:plasma membrane"/>
    <property type="evidence" value="ECO:0007669"/>
    <property type="project" value="TreeGrafter"/>
</dbReference>
<dbReference type="GO" id="GO:0007265">
    <property type="term" value="P:Ras protein signal transduction"/>
    <property type="evidence" value="ECO:0007669"/>
    <property type="project" value="TreeGrafter"/>
</dbReference>
<dbReference type="Pfam" id="PF00618">
    <property type="entry name" value="RasGEF_N"/>
    <property type="match status" value="1"/>
</dbReference>
<dbReference type="AlphaFoldDB" id="A0A1B0GIW7"/>
<feature type="region of interest" description="Disordered" evidence="3">
    <location>
        <begin position="454"/>
        <end position="480"/>
    </location>
</feature>
<dbReference type="CDD" id="cd06224">
    <property type="entry name" value="REM"/>
    <property type="match status" value="1"/>
</dbReference>
<dbReference type="VEuPathDB" id="VectorBase:LLOJ005626"/>
<organism evidence="6 7">
    <name type="scientific">Lutzomyia longipalpis</name>
    <name type="common">Sand fly</name>
    <dbReference type="NCBI Taxonomy" id="7200"/>
    <lineage>
        <taxon>Eukaryota</taxon>
        <taxon>Metazoa</taxon>
        <taxon>Ecdysozoa</taxon>
        <taxon>Arthropoda</taxon>
        <taxon>Hexapoda</taxon>
        <taxon>Insecta</taxon>
        <taxon>Pterygota</taxon>
        <taxon>Neoptera</taxon>
        <taxon>Endopterygota</taxon>
        <taxon>Diptera</taxon>
        <taxon>Nematocera</taxon>
        <taxon>Psychodoidea</taxon>
        <taxon>Psychodidae</taxon>
        <taxon>Lutzomyia</taxon>
        <taxon>Lutzomyia</taxon>
    </lineage>
</organism>
<feature type="compositionally biased region" description="Low complexity" evidence="3">
    <location>
        <begin position="188"/>
        <end position="199"/>
    </location>
</feature>
<feature type="domain" description="N-terminal Ras-GEF" evidence="5">
    <location>
        <begin position="242"/>
        <end position="375"/>
    </location>
</feature>
<dbReference type="InterPro" id="IPR019804">
    <property type="entry name" value="Ras_G-nucl-exch_fac_CS"/>
</dbReference>
<proteinExistence type="predicted"/>
<dbReference type="EnsemblMetazoa" id="LLOJ005626-RA">
    <property type="protein sequence ID" value="LLOJ005626-PA"/>
    <property type="gene ID" value="LLOJ005626"/>
</dbReference>
<dbReference type="InterPro" id="IPR036964">
    <property type="entry name" value="RASGEF_cat_dom_sf"/>
</dbReference>
<dbReference type="Gene3D" id="1.10.840.10">
    <property type="entry name" value="Ras guanine-nucleotide exchange factors catalytic domain"/>
    <property type="match status" value="1"/>
</dbReference>
<dbReference type="Gene3D" id="1.20.870.10">
    <property type="entry name" value="Son of sevenless (SoS) protein Chain: S domain 1"/>
    <property type="match status" value="1"/>
</dbReference>
<dbReference type="PROSITE" id="PS00720">
    <property type="entry name" value="RASGEF"/>
    <property type="match status" value="1"/>
</dbReference>
<feature type="domain" description="Ras-GEF" evidence="4">
    <location>
        <begin position="421"/>
        <end position="685"/>
    </location>
</feature>
<dbReference type="PROSITE" id="PS50009">
    <property type="entry name" value="RASGEF_CAT"/>
    <property type="match status" value="1"/>
</dbReference>
<evidence type="ECO:0000256" key="1">
    <source>
        <dbReference type="ARBA" id="ARBA00022658"/>
    </source>
</evidence>
<dbReference type="EMBL" id="AJWK01017725">
    <property type="status" value="NOT_ANNOTATED_CDS"/>
    <property type="molecule type" value="Genomic_DNA"/>
</dbReference>
<dbReference type="VEuPathDB" id="VectorBase:LLONM1_008738"/>
<dbReference type="InterPro" id="IPR001895">
    <property type="entry name" value="RASGEF_cat_dom"/>
</dbReference>
<protein>
    <recommendedName>
        <fullName evidence="8">Guanine nucleotide exchange factor</fullName>
    </recommendedName>
</protein>
<dbReference type="EMBL" id="AJWK01017724">
    <property type="status" value="NOT_ANNOTATED_CDS"/>
    <property type="molecule type" value="Genomic_DNA"/>
</dbReference>
<evidence type="ECO:0000259" key="4">
    <source>
        <dbReference type="PROSITE" id="PS50009"/>
    </source>
</evidence>
<evidence type="ECO:0000259" key="5">
    <source>
        <dbReference type="PROSITE" id="PS50212"/>
    </source>
</evidence>
<dbReference type="SUPFAM" id="SSF48366">
    <property type="entry name" value="Ras GEF"/>
    <property type="match status" value="1"/>
</dbReference>
<dbReference type="GO" id="GO:0005085">
    <property type="term" value="F:guanyl-nucleotide exchange factor activity"/>
    <property type="evidence" value="ECO:0007669"/>
    <property type="project" value="UniProtKB-KW"/>
</dbReference>
<evidence type="ECO:0000256" key="3">
    <source>
        <dbReference type="SAM" id="MobiDB-lite"/>
    </source>
</evidence>
<dbReference type="InterPro" id="IPR023578">
    <property type="entry name" value="Ras_GEF_dom_sf"/>
</dbReference>
<dbReference type="InterPro" id="IPR008937">
    <property type="entry name" value="Ras-like_GEF"/>
</dbReference>
<reference evidence="6" key="1">
    <citation type="submission" date="2020-05" db="UniProtKB">
        <authorList>
            <consortium name="EnsemblMetazoa"/>
        </authorList>
    </citation>
    <scope>IDENTIFICATION</scope>
    <source>
        <strain evidence="6">Jacobina</strain>
    </source>
</reference>